<reference evidence="10 11" key="1">
    <citation type="journal article" date="2011" name="Cell">
        <title>Insight into structure and assembly of the nuclear pore complex by utilizing the genome of a eukaryotic thermophile.</title>
        <authorList>
            <person name="Amlacher S."/>
            <person name="Sarges P."/>
            <person name="Flemming D."/>
            <person name="van Noort V."/>
            <person name="Kunze R."/>
            <person name="Devos D.P."/>
            <person name="Arumugam M."/>
            <person name="Bork P."/>
            <person name="Hurt E."/>
        </authorList>
    </citation>
    <scope>NUCLEOTIDE SEQUENCE [LARGE SCALE GENOMIC DNA]</scope>
    <source>
        <strain evidence="11">DSM 1495 / CBS 144.50 / IMI 039719</strain>
    </source>
</reference>
<evidence type="ECO:0000313" key="11">
    <source>
        <dbReference type="Proteomes" id="UP000008066"/>
    </source>
</evidence>
<organism evidence="11">
    <name type="scientific">Chaetomium thermophilum (strain DSM 1495 / CBS 144.50 / IMI 039719)</name>
    <name type="common">Thermochaetoides thermophila</name>
    <dbReference type="NCBI Taxonomy" id="759272"/>
    <lineage>
        <taxon>Eukaryota</taxon>
        <taxon>Fungi</taxon>
        <taxon>Dikarya</taxon>
        <taxon>Ascomycota</taxon>
        <taxon>Pezizomycotina</taxon>
        <taxon>Sordariomycetes</taxon>
        <taxon>Sordariomycetidae</taxon>
        <taxon>Sordariales</taxon>
        <taxon>Chaetomiaceae</taxon>
        <taxon>Thermochaetoides</taxon>
    </lineage>
</organism>
<dbReference type="GO" id="GO:0043651">
    <property type="term" value="P:linoleic acid metabolic process"/>
    <property type="evidence" value="ECO:0007669"/>
    <property type="project" value="UniProtKB-ARBA"/>
</dbReference>
<comment type="catalytic activity">
    <reaction evidence="1">
        <text>(9Z,12Z)-octadecadienoate + O2 = (11S)-hydroperoxy-(9Z,12Z)-octadecadienoate</text>
        <dbReference type="Rhea" id="RHEA:18993"/>
        <dbReference type="ChEBI" id="CHEBI:15379"/>
        <dbReference type="ChEBI" id="CHEBI:30245"/>
        <dbReference type="ChEBI" id="CHEBI:57467"/>
        <dbReference type="EC" id="1.13.11.45"/>
    </reaction>
</comment>
<evidence type="ECO:0000259" key="9">
    <source>
        <dbReference type="PROSITE" id="PS51393"/>
    </source>
</evidence>
<gene>
    <name evidence="10" type="ORF">CTHT_0068660</name>
</gene>
<comment type="cofactor">
    <cofactor evidence="2">
        <name>Mn(2+)</name>
        <dbReference type="ChEBI" id="CHEBI:29035"/>
    </cofactor>
</comment>
<dbReference type="Gene3D" id="1.20.245.10">
    <property type="entry name" value="Lipoxygenase-1, Domain 5"/>
    <property type="match status" value="1"/>
</dbReference>
<dbReference type="PRINTS" id="PR00087">
    <property type="entry name" value="LIPOXYGENASE"/>
</dbReference>
<evidence type="ECO:0000256" key="2">
    <source>
        <dbReference type="ARBA" id="ARBA00001936"/>
    </source>
</evidence>
<evidence type="ECO:0000256" key="1">
    <source>
        <dbReference type="ARBA" id="ARBA00000366"/>
    </source>
</evidence>
<evidence type="ECO:0000313" key="10">
    <source>
        <dbReference type="EMBL" id="EGS17535.1"/>
    </source>
</evidence>
<dbReference type="InterPro" id="IPR056632">
    <property type="entry name" value="DUF7730"/>
</dbReference>
<evidence type="ECO:0000256" key="4">
    <source>
        <dbReference type="ARBA" id="ARBA00021175"/>
    </source>
</evidence>
<dbReference type="PROSITE" id="PS51393">
    <property type="entry name" value="LIPOXYGENASE_3"/>
    <property type="match status" value="1"/>
</dbReference>
<dbReference type="GO" id="GO:0046872">
    <property type="term" value="F:metal ion binding"/>
    <property type="evidence" value="ECO:0007669"/>
    <property type="project" value="UniProtKB-KW"/>
</dbReference>
<dbReference type="HOGENOM" id="CLU_009802_0_0_1"/>
<dbReference type="OrthoDB" id="407298at2759"/>
<dbReference type="GeneID" id="18260904"/>
<name>G0SH46_CHATD</name>
<dbReference type="Pfam" id="PF24864">
    <property type="entry name" value="DUF7730"/>
    <property type="match status" value="1"/>
</dbReference>
<dbReference type="EC" id="1.13.11.45" evidence="3"/>
<dbReference type="GO" id="GO:0034440">
    <property type="term" value="P:lipid oxidation"/>
    <property type="evidence" value="ECO:0007669"/>
    <property type="project" value="InterPro"/>
</dbReference>
<dbReference type="KEGG" id="cthr:CTHT_0068660"/>
<sequence length="1093" mass="124540">MTLSISSQAYCQQSQSKPRCPAQASITAAPQVNQQLASPIFGKLPAELRFIILSELFGERRVHLAFMPHPTRSDKVGNMRRWRHGLCEEPVSTPLRRLVSRPHFCLSSARHRVLDVAFMFTCRRALMESIPILYQSNCFFISNTGNKRLPVDDIRSLQAKMPKHWPLIKSLDIEWVCSYDRNHASMVPHLRGRESYEDFWDALAEMPSLTKLRIALIVPWYSCMDHHAPSPAEMQELYLGPMTRPRNLEVCEVLMHSSLAPFLGLQQIEWLRKQEPRCQYRISWIDEMPGQEPRGPAAAVLPHLLGMFGPRWAQNLSVPLPSSVRMVALSARSNDLDSETLPLVRTAIRSFSDKAVLDPNLPTPPSKLLANFPTMRSILRHKDEKEYFADIAPEDIRDALLTSFDPGVFDMELLRAKLYAIIDPHNPSRVQLPEARIVEGSYLGTQLALTQAYSRIEQTFASLFDVLGIEPTLPKYRTLEEQRELYQFSSYPKNPDGSIAQYPPHLKYIPDDERVSLLRIFNPIGLAETQILLKRLTPDEDGIHGRTKNWLFEKARALAFGGQPEKGITIQDVVDYNKYHRKIGTDIMGGGNIGMLDDWYSDRRFAEQQFTGTNPTTIALASPQWIAKFREAAKAGNYTKWITALDKADPSSLFIQDGSYFREAAGTGNPTADLHYKPPGSGENWAVGSVSLFQMHRDGKLHPVAICIDYKGSMANSVTIFNKRMTPSDSTRNEKEDWPWRYAKTCAQVTDWMRHELAVHLTLSHFVEEAIIVATNRTLPMDHPVYRILYPHWYKTLSLNAAARATLVPQVIADLVGLTPDQCYKFLHHAYDTYDFVGSYIPNDLARRGFPNTLDALNADIRYKNYPYAKDILAFWNTLRTYVHTVLSHFYPTDKAVAEDGCIQSWVAEIRTAASIPTFPEIGELTALVDAVTMCIHIASPFHTAVNYLQNFYHMFVAAKPPALCSRPPQTLDQLRNYTERDLVAALPINRQRMWLLAAQVPWLLSFRVEPERSLLNYAASEWRMCRDALRRHGEEANQQRDEALVRQRASERLYKELRELQKIVYRNSTAMDKGSVPYLVLDPGLTAVSILI</sequence>
<evidence type="ECO:0000256" key="6">
    <source>
        <dbReference type="ARBA" id="ARBA00022964"/>
    </source>
</evidence>
<dbReference type="Proteomes" id="UP000008066">
    <property type="component" value="Unassembled WGS sequence"/>
</dbReference>
<dbReference type="PANTHER" id="PTHR11771">
    <property type="entry name" value="LIPOXYGENASE"/>
    <property type="match status" value="1"/>
</dbReference>
<accession>G0SH46</accession>
<keyword evidence="8" id="KW-0464">Manganese</keyword>
<keyword evidence="7" id="KW-0560">Oxidoreductase</keyword>
<dbReference type="EMBL" id="GL988047">
    <property type="protein sequence ID" value="EGS17535.1"/>
    <property type="molecule type" value="Genomic_DNA"/>
</dbReference>
<feature type="domain" description="Lipoxygenase" evidence="9">
    <location>
        <begin position="599"/>
        <end position="1093"/>
    </location>
</feature>
<keyword evidence="11" id="KW-1185">Reference proteome</keyword>
<evidence type="ECO:0000256" key="7">
    <source>
        <dbReference type="ARBA" id="ARBA00023002"/>
    </source>
</evidence>
<dbReference type="SUPFAM" id="SSF48484">
    <property type="entry name" value="Lipoxigenase"/>
    <property type="match status" value="1"/>
</dbReference>
<dbReference type="GO" id="GO:0050584">
    <property type="term" value="F:linoleate 11-lipoxygenase activity"/>
    <property type="evidence" value="ECO:0007669"/>
    <property type="project" value="UniProtKB-EC"/>
</dbReference>
<dbReference type="Pfam" id="PF00305">
    <property type="entry name" value="Lipoxygenase"/>
    <property type="match status" value="1"/>
</dbReference>
<dbReference type="eggNOG" id="ENOG502QVKD">
    <property type="taxonomic scope" value="Eukaryota"/>
</dbReference>
<evidence type="ECO:0000256" key="8">
    <source>
        <dbReference type="ARBA" id="ARBA00023211"/>
    </source>
</evidence>
<evidence type="ECO:0000256" key="3">
    <source>
        <dbReference type="ARBA" id="ARBA00013178"/>
    </source>
</evidence>
<keyword evidence="6" id="KW-0223">Dioxygenase</keyword>
<proteinExistence type="predicted"/>
<evidence type="ECO:0000256" key="5">
    <source>
        <dbReference type="ARBA" id="ARBA00022723"/>
    </source>
</evidence>
<dbReference type="InterPro" id="IPR036226">
    <property type="entry name" value="LipOase_C_sf"/>
</dbReference>
<protein>
    <recommendedName>
        <fullName evidence="4">Manganese lipoxygenase</fullName>
        <ecNumber evidence="3">1.13.11.45</ecNumber>
    </recommendedName>
</protein>
<keyword evidence="5" id="KW-0479">Metal-binding</keyword>
<dbReference type="AlphaFoldDB" id="G0SH46"/>
<dbReference type="InterPro" id="IPR013819">
    <property type="entry name" value="LipOase_C"/>
</dbReference>
<dbReference type="RefSeq" id="XP_006697153.1">
    <property type="nucleotide sequence ID" value="XM_006697090.1"/>
</dbReference>
<dbReference type="STRING" id="759272.G0SH46"/>
<dbReference type="InterPro" id="IPR000907">
    <property type="entry name" value="LipOase"/>
</dbReference>